<dbReference type="Proteomes" id="UP000003416">
    <property type="component" value="Unassembled WGS sequence"/>
</dbReference>
<name>F3PRB0_9BACE</name>
<keyword evidence="3" id="KW-1185">Reference proteome</keyword>
<evidence type="ECO:0000313" key="3">
    <source>
        <dbReference type="Proteomes" id="UP000003416"/>
    </source>
</evidence>
<feature type="transmembrane region" description="Helical" evidence="1">
    <location>
        <begin position="32"/>
        <end position="51"/>
    </location>
</feature>
<dbReference type="STRING" id="763034.HMPREF9446_01259"/>
<feature type="transmembrane region" description="Helical" evidence="1">
    <location>
        <begin position="57"/>
        <end position="76"/>
    </location>
</feature>
<dbReference type="EMBL" id="AFBN01000022">
    <property type="protein sequence ID" value="EGF58458.1"/>
    <property type="molecule type" value="Genomic_DNA"/>
</dbReference>
<dbReference type="Pfam" id="PF11335">
    <property type="entry name" value="DUF3137"/>
    <property type="match status" value="1"/>
</dbReference>
<keyword evidence="1" id="KW-0472">Membrane</keyword>
<comment type="caution">
    <text evidence="2">The sequence shown here is derived from an EMBL/GenBank/DDBJ whole genome shotgun (WGS) entry which is preliminary data.</text>
</comment>
<gene>
    <name evidence="2" type="ORF">HMPREF9446_01259</name>
</gene>
<evidence type="ECO:0008006" key="4">
    <source>
        <dbReference type="Google" id="ProtNLM"/>
    </source>
</evidence>
<evidence type="ECO:0000313" key="2">
    <source>
        <dbReference type="EMBL" id="EGF58458.1"/>
    </source>
</evidence>
<evidence type="ECO:0000256" key="1">
    <source>
        <dbReference type="SAM" id="Phobius"/>
    </source>
</evidence>
<keyword evidence="1" id="KW-0812">Transmembrane</keyword>
<dbReference type="eggNOG" id="COG0457">
    <property type="taxonomic scope" value="Bacteria"/>
</dbReference>
<dbReference type="RefSeq" id="WP_009124490.1">
    <property type="nucleotide sequence ID" value="NZ_GL882621.1"/>
</dbReference>
<proteinExistence type="predicted"/>
<dbReference type="AlphaFoldDB" id="F3PRB0"/>
<dbReference type="InterPro" id="IPR021484">
    <property type="entry name" value="DUF3137"/>
</dbReference>
<protein>
    <recommendedName>
        <fullName evidence="4">Galanin</fullName>
    </recommendedName>
</protein>
<reference evidence="2 3" key="1">
    <citation type="submission" date="2011-02" db="EMBL/GenBank/DDBJ databases">
        <authorList>
            <person name="Weinstock G."/>
            <person name="Sodergren E."/>
            <person name="Clifton S."/>
            <person name="Fulton L."/>
            <person name="Fulton B."/>
            <person name="Courtney L."/>
            <person name="Fronick C."/>
            <person name="Harrison M."/>
            <person name="Strong C."/>
            <person name="Farmer C."/>
            <person name="Delahaunty K."/>
            <person name="Markovic C."/>
            <person name="Hall O."/>
            <person name="Minx P."/>
            <person name="Tomlinson C."/>
            <person name="Mitreva M."/>
            <person name="Hou S."/>
            <person name="Chen J."/>
            <person name="Wollam A."/>
            <person name="Pepin K.H."/>
            <person name="Johnson M."/>
            <person name="Bhonagiri V."/>
            <person name="Zhang X."/>
            <person name="Suruliraj S."/>
            <person name="Warren W."/>
            <person name="Chinwalla A."/>
            <person name="Mardis E.R."/>
            <person name="Wilson R.K."/>
        </authorList>
    </citation>
    <scope>NUCLEOTIDE SEQUENCE [LARGE SCALE GENOMIC DNA]</scope>
    <source>
        <strain evidence="2 3">YIT 12057</strain>
    </source>
</reference>
<accession>F3PRB0</accession>
<sequence length="309" mass="35181">MKNQEFDYLVQRLNPVLQKLERKRKELLRKGSAEGAIWAAIVFFLIFVILAKGGVQPVFSLSVAGIVALIVFLCCVSKKSSLLSSYYKKEVIDEVVQNICPGASYVPGQGISEAAFRNSGLFQSPDRYHAEDQISGCLGKTTFTCSEVHAEELRTRSTKNGVQHYWVTIFRGFLFMADFHKDFSGKTTVMKNSLFKMKWGESRVKMENPDFEKVFDVFSTGQVEARYLITPSMMERLLKLNDSFKNGVTISFRDSYIIVAIPNSRNCFEASIWTSMTDLSILKADFEIIYSLLQIVDELNLNTRIWTKE</sequence>
<dbReference type="GeneID" id="86048962"/>
<keyword evidence="1" id="KW-1133">Transmembrane helix</keyword>
<dbReference type="HOGENOM" id="CLU_064247_0_0_10"/>
<organism evidence="2 3">
    <name type="scientific">Bacteroides fluxus YIT 12057</name>
    <dbReference type="NCBI Taxonomy" id="763034"/>
    <lineage>
        <taxon>Bacteria</taxon>
        <taxon>Pseudomonadati</taxon>
        <taxon>Bacteroidota</taxon>
        <taxon>Bacteroidia</taxon>
        <taxon>Bacteroidales</taxon>
        <taxon>Bacteroidaceae</taxon>
        <taxon>Bacteroides</taxon>
    </lineage>
</organism>